<name>A0A6P7F6J3_DIAVI</name>
<dbReference type="AlphaFoldDB" id="A0A6P7F6J3"/>
<feature type="region of interest" description="Disordered" evidence="1">
    <location>
        <begin position="112"/>
        <end position="150"/>
    </location>
</feature>
<dbReference type="KEGG" id="dvv:114325506"/>
<keyword evidence="3" id="KW-1185">Reference proteome</keyword>
<dbReference type="OrthoDB" id="45963at2759"/>
<evidence type="ECO:0000313" key="3">
    <source>
        <dbReference type="Proteomes" id="UP001652700"/>
    </source>
</evidence>
<proteinExistence type="predicted"/>
<feature type="compositionally biased region" description="Basic and acidic residues" evidence="1">
    <location>
        <begin position="112"/>
        <end position="124"/>
    </location>
</feature>
<dbReference type="Pfam" id="PF14774">
    <property type="entry name" value="FAM177"/>
    <property type="match status" value="1"/>
</dbReference>
<dbReference type="RefSeq" id="XP_028129368.1">
    <property type="nucleotide sequence ID" value="XM_028273567.1"/>
</dbReference>
<dbReference type="PANTHER" id="PTHR31206">
    <property type="entry name" value="LP10445P"/>
    <property type="match status" value="1"/>
</dbReference>
<dbReference type="EnsemblMetazoa" id="XM_028273567.2">
    <property type="protein sequence ID" value="XP_028129368.1"/>
    <property type="gene ID" value="LOC114325506"/>
</dbReference>
<evidence type="ECO:0000313" key="2">
    <source>
        <dbReference type="EnsemblMetazoa" id="XP_028129368.1"/>
    </source>
</evidence>
<dbReference type="InterPro" id="IPR028260">
    <property type="entry name" value="FAM177"/>
</dbReference>
<dbReference type="InParanoid" id="A0A6P7F6J3"/>
<dbReference type="GeneID" id="114325506"/>
<dbReference type="Proteomes" id="UP001652700">
    <property type="component" value="Unplaced"/>
</dbReference>
<organism evidence="4">
    <name type="scientific">Diabrotica virgifera virgifera</name>
    <name type="common">western corn rootworm</name>
    <dbReference type="NCBI Taxonomy" id="50390"/>
    <lineage>
        <taxon>Eukaryota</taxon>
        <taxon>Metazoa</taxon>
        <taxon>Ecdysozoa</taxon>
        <taxon>Arthropoda</taxon>
        <taxon>Hexapoda</taxon>
        <taxon>Insecta</taxon>
        <taxon>Pterygota</taxon>
        <taxon>Neoptera</taxon>
        <taxon>Endopterygota</taxon>
        <taxon>Coleoptera</taxon>
        <taxon>Polyphaga</taxon>
        <taxon>Cucujiformia</taxon>
        <taxon>Chrysomeloidea</taxon>
        <taxon>Chrysomelidae</taxon>
        <taxon>Galerucinae</taxon>
        <taxon>Diabroticina</taxon>
        <taxon>Diabroticites</taxon>
        <taxon>Diabrotica</taxon>
    </lineage>
</organism>
<reference evidence="4" key="1">
    <citation type="submission" date="2025-04" db="UniProtKB">
        <authorList>
            <consortium name="RefSeq"/>
        </authorList>
    </citation>
    <scope>IDENTIFICATION</scope>
    <source>
        <tissue evidence="4">Whole insect</tissue>
    </source>
</reference>
<reference evidence="2" key="2">
    <citation type="submission" date="2025-05" db="UniProtKB">
        <authorList>
            <consortium name="EnsemblMetazoa"/>
        </authorList>
    </citation>
    <scope>IDENTIFICATION</scope>
</reference>
<evidence type="ECO:0000313" key="4">
    <source>
        <dbReference type="RefSeq" id="XP_028129368.1"/>
    </source>
</evidence>
<accession>A0A6P7F6J3</accession>
<dbReference type="PANTHER" id="PTHR31206:SF1">
    <property type="entry name" value="LP10445P"/>
    <property type="match status" value="1"/>
</dbReference>
<evidence type="ECO:0000256" key="1">
    <source>
        <dbReference type="SAM" id="MobiDB-lite"/>
    </source>
</evidence>
<sequence length="150" mass="16981">MVLIRPEENQISSEAEGQVAAVRVKAPKRILHFSDGILEEYSTDEEDNTDSIKNQPLVDPSTLTWGPWFWYKAWRAGNTTLGAMDTAGEFLASLFGITTPRYYFELEEYKRREDQKRRQHDKEAGWSQPSGSSVSVPLKDMGGANKPIDV</sequence>
<protein>
    <submittedName>
        <fullName evidence="4">Protein FAM177A1</fullName>
    </submittedName>
</protein>
<gene>
    <name evidence="4" type="primary">LOC114325506</name>
</gene>
<dbReference type="FunCoup" id="A0A6P7F6J3">
    <property type="interactions" value="8"/>
</dbReference>